<evidence type="ECO:0000313" key="4">
    <source>
        <dbReference type="EMBL" id="SUQ12788.1"/>
    </source>
</evidence>
<dbReference type="Pfam" id="PF01408">
    <property type="entry name" value="GFO_IDH_MocA"/>
    <property type="match status" value="1"/>
</dbReference>
<dbReference type="AlphaFoldDB" id="A0A316A125"/>
<evidence type="ECO:0000256" key="1">
    <source>
        <dbReference type="ARBA" id="ARBA00010928"/>
    </source>
</evidence>
<dbReference type="InterPro" id="IPR036291">
    <property type="entry name" value="NAD(P)-bd_dom_sf"/>
</dbReference>
<dbReference type="GO" id="GO:0000166">
    <property type="term" value="F:nucleotide binding"/>
    <property type="evidence" value="ECO:0007669"/>
    <property type="project" value="InterPro"/>
</dbReference>
<dbReference type="Pfam" id="PF02894">
    <property type="entry name" value="GFO_IDH_MocA_C"/>
    <property type="match status" value="1"/>
</dbReference>
<reference evidence="5" key="1">
    <citation type="submission" date="2017-07" db="EMBL/GenBank/DDBJ databases">
        <authorList>
            <person name="Varghese N."/>
            <person name="Submissions S."/>
        </authorList>
    </citation>
    <scope>NUCLEOTIDE SEQUENCE [LARGE SCALE GENOMIC DNA]</scope>
    <source>
        <strain evidence="5">NLAE-zl-C134</strain>
    </source>
</reference>
<keyword evidence="5" id="KW-1185">Reference proteome</keyword>
<dbReference type="InterPro" id="IPR000683">
    <property type="entry name" value="Gfo/Idh/MocA-like_OxRdtase_N"/>
</dbReference>
<organism evidence="4 5">
    <name type="scientific">Faecalicatena contorta</name>
    <dbReference type="NCBI Taxonomy" id="39482"/>
    <lineage>
        <taxon>Bacteria</taxon>
        <taxon>Bacillati</taxon>
        <taxon>Bacillota</taxon>
        <taxon>Clostridia</taxon>
        <taxon>Lachnospirales</taxon>
        <taxon>Lachnospiraceae</taxon>
        <taxon>Faecalicatena</taxon>
    </lineage>
</organism>
<dbReference type="SUPFAM" id="SSF51735">
    <property type="entry name" value="NAD(P)-binding Rossmann-fold domains"/>
    <property type="match status" value="1"/>
</dbReference>
<dbReference type="Gene3D" id="3.30.360.10">
    <property type="entry name" value="Dihydrodipicolinate Reductase, domain 2"/>
    <property type="match status" value="1"/>
</dbReference>
<dbReference type="InterPro" id="IPR050424">
    <property type="entry name" value="Gfo-Idh-MocA_inositol_DH"/>
</dbReference>
<feature type="domain" description="Gfo/Idh/MocA-like oxidoreductase N-terminal" evidence="2">
    <location>
        <begin position="38"/>
        <end position="161"/>
    </location>
</feature>
<dbReference type="RefSeq" id="WP_109708822.1">
    <property type="nucleotide sequence ID" value="NZ_QGDS01000002.1"/>
</dbReference>
<dbReference type="SUPFAM" id="SSF55347">
    <property type="entry name" value="Glyceraldehyde-3-phosphate dehydrogenase-like, C-terminal domain"/>
    <property type="match status" value="1"/>
</dbReference>
<name>A0A316A125_9FIRM</name>
<dbReference type="Gene3D" id="3.40.50.720">
    <property type="entry name" value="NAD(P)-binding Rossmann-like Domain"/>
    <property type="match status" value="1"/>
</dbReference>
<comment type="similarity">
    <text evidence="1">Belongs to the Gfo/Idh/MocA family.</text>
</comment>
<protein>
    <submittedName>
        <fullName evidence="4">Predicted dehydrogenase</fullName>
    </submittedName>
</protein>
<evidence type="ECO:0000259" key="3">
    <source>
        <dbReference type="Pfam" id="PF02894"/>
    </source>
</evidence>
<dbReference type="PANTHER" id="PTHR43593">
    <property type="match status" value="1"/>
</dbReference>
<proteinExistence type="inferred from homology"/>
<evidence type="ECO:0000313" key="5">
    <source>
        <dbReference type="Proteomes" id="UP000254051"/>
    </source>
</evidence>
<gene>
    <name evidence="4" type="ORF">SAMN05216529_1022</name>
</gene>
<dbReference type="InterPro" id="IPR004104">
    <property type="entry name" value="Gfo/Idh/MocA-like_OxRdtase_C"/>
</dbReference>
<dbReference type="Proteomes" id="UP000254051">
    <property type="component" value="Unassembled WGS sequence"/>
</dbReference>
<evidence type="ECO:0000259" key="2">
    <source>
        <dbReference type="Pfam" id="PF01408"/>
    </source>
</evidence>
<dbReference type="OrthoDB" id="9815825at2"/>
<feature type="domain" description="Gfo/Idh/MocA-like oxidoreductase C-terminal" evidence="3">
    <location>
        <begin position="175"/>
        <end position="390"/>
    </location>
</feature>
<dbReference type="PANTHER" id="PTHR43593:SF1">
    <property type="entry name" value="INOSITOL 2-DEHYDROGENASE"/>
    <property type="match status" value="1"/>
</dbReference>
<accession>A0A316A125</accession>
<dbReference type="EMBL" id="UHJJ01000002">
    <property type="protein sequence ID" value="SUQ12788.1"/>
    <property type="molecule type" value="Genomic_DNA"/>
</dbReference>
<sequence length="404" mass="46222">MNKKGKEINNVVFSNFLNVKYLPEEDLYLYKKEPAKYKFNVIGAGMIAQEHMRVTMLEGRGIIHGIYDRSQYSINQAQKMFGELYPDINLKVYEDLTSACNDPEVDGLIICTPNYAHMEIVREAVKSGKHILMEKPMVTTLEDAYEMKKIAESYKATFQVGLQYRYKAIYTEARKEALDNKALGDIKTISIVEHRVPFLDKVDQWNKFSEYSGGTLVEKCCHYFDLFNLFAQSNPKYVYAVGGQNVNFVDFEYKGKKSDILDNAIVTVVYENGVKCSFNLCMFAPMFYEEITICGDEGRIRAYENENYLPEEGSQTHFEMMCATHRPSVISTPCYPKIIQSSGHTGGTYFEHRYFIDNIEGKETDTATIEEGFWSVVVGIAAEESALTGEIVYIDELLAKYENQ</sequence>